<comment type="similarity">
    <text evidence="9">Belongs to the peptidase M16 family. UQCRC2/QCR2 subfamily.</text>
</comment>
<dbReference type="InterPro" id="IPR011249">
    <property type="entry name" value="Metalloenz_LuxS/M16"/>
</dbReference>
<sequence length="425" mass="43300">MFAARVSAARNVQRVARSFATAVESSGVKVAAVDNNGPTSSLTVLVKAGSRYESQAGIANALKNYAFKSTAKRTALGTVRESELYGGVLTSTLGREHLALTAEFLRGDEAFFLDVLSSFVTSAKFTRHEFQEYVAPLIEGDAAAAASNPAILAIELAHLIAFRQGLGSSLYASSHPHFGYKDVQEYASSVFTKDNIAVIGTNVDQAKVAELVNKAFASASSAAGPATSASTYFGGENRIESSSGLQTAFIGFGTTGAPSAEVATLAAYLSPSPSVKWSKGTSALAAAIPEGASVQSVYLPYSDASLVGLLVQAPTAAGVKQAGQAAVQALKKAASGVSQEELTSAVAKAKFAAASAVDARAGLVATIGSKIFSGSDLSVASTLSTFDAVNASAFSKAASSLVSSKPTYVAVGEVGSLPYADELGL</sequence>
<accession>A0A4Q2DRQ6</accession>
<dbReference type="STRING" id="2316362.A0A4Q2DRQ6"/>
<evidence type="ECO:0000256" key="3">
    <source>
        <dbReference type="ARBA" id="ARBA00022660"/>
    </source>
</evidence>
<dbReference type="GO" id="GO:0005743">
    <property type="term" value="C:mitochondrial inner membrane"/>
    <property type="evidence" value="ECO:0007669"/>
    <property type="project" value="UniProtKB-SubCell"/>
</dbReference>
<reference evidence="12 13" key="1">
    <citation type="submission" date="2019-01" db="EMBL/GenBank/DDBJ databases">
        <title>Draft genome sequence of Psathyrella aberdarensis IHI B618.</title>
        <authorList>
            <person name="Buettner E."/>
            <person name="Kellner H."/>
        </authorList>
    </citation>
    <scope>NUCLEOTIDE SEQUENCE [LARGE SCALE GENOMIC DNA]</scope>
    <source>
        <strain evidence="12 13">IHI B618</strain>
    </source>
</reference>
<dbReference type="PANTHER" id="PTHR11851">
    <property type="entry name" value="METALLOPROTEASE"/>
    <property type="match status" value="1"/>
</dbReference>
<dbReference type="GO" id="GO:0046872">
    <property type="term" value="F:metal ion binding"/>
    <property type="evidence" value="ECO:0007669"/>
    <property type="project" value="InterPro"/>
</dbReference>
<name>A0A4Q2DRQ6_9AGAR</name>
<keyword evidence="5" id="KW-0809">Transit peptide</keyword>
<evidence type="ECO:0000256" key="6">
    <source>
        <dbReference type="ARBA" id="ARBA00022982"/>
    </source>
</evidence>
<keyword evidence="4" id="KW-0999">Mitochondrion inner membrane</keyword>
<gene>
    <name evidence="12" type="ORF">EST38_g3584</name>
</gene>
<evidence type="ECO:0000256" key="2">
    <source>
        <dbReference type="ARBA" id="ARBA00022448"/>
    </source>
</evidence>
<dbReference type="InterPro" id="IPR011765">
    <property type="entry name" value="Pept_M16_N"/>
</dbReference>
<evidence type="ECO:0000256" key="5">
    <source>
        <dbReference type="ARBA" id="ARBA00022946"/>
    </source>
</evidence>
<evidence type="ECO:0000256" key="4">
    <source>
        <dbReference type="ARBA" id="ARBA00022792"/>
    </source>
</evidence>
<dbReference type="EMBL" id="SDEE01000077">
    <property type="protein sequence ID" value="RXW22286.1"/>
    <property type="molecule type" value="Genomic_DNA"/>
</dbReference>
<keyword evidence="2" id="KW-0813">Transport</keyword>
<dbReference type="Proteomes" id="UP000290288">
    <property type="component" value="Unassembled WGS sequence"/>
</dbReference>
<evidence type="ECO:0000256" key="8">
    <source>
        <dbReference type="ARBA" id="ARBA00023136"/>
    </source>
</evidence>
<feature type="domain" description="Peptidase M16 N-terminal" evidence="11">
    <location>
        <begin position="30"/>
        <end position="171"/>
    </location>
</feature>
<organism evidence="12 13">
    <name type="scientific">Candolleomyces aberdarensis</name>
    <dbReference type="NCBI Taxonomy" id="2316362"/>
    <lineage>
        <taxon>Eukaryota</taxon>
        <taxon>Fungi</taxon>
        <taxon>Dikarya</taxon>
        <taxon>Basidiomycota</taxon>
        <taxon>Agaricomycotina</taxon>
        <taxon>Agaricomycetes</taxon>
        <taxon>Agaricomycetidae</taxon>
        <taxon>Agaricales</taxon>
        <taxon>Agaricineae</taxon>
        <taxon>Psathyrellaceae</taxon>
        <taxon>Candolleomyces</taxon>
    </lineage>
</organism>
<keyword evidence="8" id="KW-0472">Membrane</keyword>
<keyword evidence="13" id="KW-1185">Reference proteome</keyword>
<keyword evidence="6" id="KW-0249">Electron transport</keyword>
<proteinExistence type="inferred from homology"/>
<evidence type="ECO:0000256" key="7">
    <source>
        <dbReference type="ARBA" id="ARBA00023128"/>
    </source>
</evidence>
<dbReference type="FunFam" id="3.30.830.10:FF:000021">
    <property type="entry name" value="Cytochrome b-c1 complex subunit 2"/>
    <property type="match status" value="1"/>
</dbReference>
<dbReference type="Gene3D" id="3.30.830.10">
    <property type="entry name" value="Metalloenzyme, LuxS/M16 peptidase-like"/>
    <property type="match status" value="2"/>
</dbReference>
<dbReference type="SUPFAM" id="SSF63411">
    <property type="entry name" value="LuxS/MPP-like metallohydrolase"/>
    <property type="match status" value="2"/>
</dbReference>
<evidence type="ECO:0000256" key="10">
    <source>
        <dbReference type="ARBA" id="ARBA00040751"/>
    </source>
</evidence>
<dbReference type="InterPro" id="IPR050361">
    <property type="entry name" value="MPP/UQCRC_Complex"/>
</dbReference>
<dbReference type="AlphaFoldDB" id="A0A4Q2DRQ6"/>
<comment type="subcellular location">
    <subcellularLocation>
        <location evidence="1">Mitochondrion inner membrane</location>
        <topology evidence="1">Peripheral membrane protein</topology>
        <orientation evidence="1">Matrix side</orientation>
    </subcellularLocation>
</comment>
<evidence type="ECO:0000259" key="11">
    <source>
        <dbReference type="Pfam" id="PF00675"/>
    </source>
</evidence>
<evidence type="ECO:0000313" key="13">
    <source>
        <dbReference type="Proteomes" id="UP000290288"/>
    </source>
</evidence>
<evidence type="ECO:0000256" key="1">
    <source>
        <dbReference type="ARBA" id="ARBA00004443"/>
    </source>
</evidence>
<dbReference type="Pfam" id="PF00675">
    <property type="entry name" value="Peptidase_M16"/>
    <property type="match status" value="1"/>
</dbReference>
<dbReference type="OrthoDB" id="6369905at2759"/>
<evidence type="ECO:0000313" key="12">
    <source>
        <dbReference type="EMBL" id="RXW22286.1"/>
    </source>
</evidence>
<protein>
    <recommendedName>
        <fullName evidence="10">Cytochrome b-c1 complex subunit 2, mitochondrial</fullName>
    </recommendedName>
</protein>
<keyword evidence="3" id="KW-0679">Respiratory chain</keyword>
<comment type="caution">
    <text evidence="12">The sequence shown here is derived from an EMBL/GenBank/DDBJ whole genome shotgun (WGS) entry which is preliminary data.</text>
</comment>
<evidence type="ECO:0000256" key="9">
    <source>
        <dbReference type="ARBA" id="ARBA00038146"/>
    </source>
</evidence>
<keyword evidence="7" id="KW-0496">Mitochondrion</keyword>
<dbReference type="PANTHER" id="PTHR11851:SF209">
    <property type="entry name" value="CYTOCHROME B-C1 COMPLEX SUBUNIT 2, MITOCHONDRIAL"/>
    <property type="match status" value="1"/>
</dbReference>